<dbReference type="PANTHER" id="PTHR43432">
    <property type="entry name" value="SLR0285 PROTEIN"/>
    <property type="match status" value="1"/>
</dbReference>
<dbReference type="GO" id="GO:0051536">
    <property type="term" value="F:iron-sulfur cluster binding"/>
    <property type="evidence" value="ECO:0007669"/>
    <property type="project" value="UniProtKB-KW"/>
</dbReference>
<name>A0A7Y2W9A2_9HYPH</name>
<evidence type="ECO:0000259" key="4">
    <source>
        <dbReference type="PROSITE" id="PS51918"/>
    </source>
</evidence>
<dbReference type="SUPFAM" id="SSF102114">
    <property type="entry name" value="Radical SAM enzymes"/>
    <property type="match status" value="1"/>
</dbReference>
<evidence type="ECO:0000256" key="2">
    <source>
        <dbReference type="ARBA" id="ARBA00023004"/>
    </source>
</evidence>
<dbReference type="EMBL" id="JABEQY010000059">
    <property type="protein sequence ID" value="NNH68088.1"/>
    <property type="molecule type" value="Genomic_DNA"/>
</dbReference>
<dbReference type="AlphaFoldDB" id="A0A7Y2W9A2"/>
<dbReference type="GO" id="GO:0046872">
    <property type="term" value="F:metal ion binding"/>
    <property type="evidence" value="ECO:0007669"/>
    <property type="project" value="UniProtKB-KW"/>
</dbReference>
<dbReference type="Proteomes" id="UP000530654">
    <property type="component" value="Unassembled WGS sequence"/>
</dbReference>
<organism evidence="5 6">
    <name type="scientific">Rhizobium laguerreae</name>
    <dbReference type="NCBI Taxonomy" id="1076926"/>
    <lineage>
        <taxon>Bacteria</taxon>
        <taxon>Pseudomonadati</taxon>
        <taxon>Pseudomonadota</taxon>
        <taxon>Alphaproteobacteria</taxon>
        <taxon>Hyphomicrobiales</taxon>
        <taxon>Rhizobiaceae</taxon>
        <taxon>Rhizobium/Agrobacterium group</taxon>
        <taxon>Rhizobium</taxon>
    </lineage>
</organism>
<dbReference type="SFLD" id="SFLDG01084">
    <property type="entry name" value="Uncharacterised_Radical_SAM_Su"/>
    <property type="match status" value="1"/>
</dbReference>
<proteinExistence type="predicted"/>
<dbReference type="SFLD" id="SFLDS00029">
    <property type="entry name" value="Radical_SAM"/>
    <property type="match status" value="1"/>
</dbReference>
<dbReference type="RefSeq" id="WP_170283044.1">
    <property type="nucleotide sequence ID" value="NZ_JABEQY010000059.1"/>
</dbReference>
<keyword evidence="3" id="KW-0411">Iron-sulfur</keyword>
<dbReference type="PROSITE" id="PS51918">
    <property type="entry name" value="RADICAL_SAM"/>
    <property type="match status" value="1"/>
</dbReference>
<evidence type="ECO:0000256" key="3">
    <source>
        <dbReference type="ARBA" id="ARBA00023014"/>
    </source>
</evidence>
<dbReference type="Pfam" id="PF04055">
    <property type="entry name" value="Radical_SAM"/>
    <property type="match status" value="1"/>
</dbReference>
<evidence type="ECO:0000256" key="1">
    <source>
        <dbReference type="ARBA" id="ARBA00022723"/>
    </source>
</evidence>
<comment type="caution">
    <text evidence="5">The sequence shown here is derived from an EMBL/GenBank/DDBJ whole genome shotgun (WGS) entry which is preliminary data.</text>
</comment>
<evidence type="ECO:0000313" key="5">
    <source>
        <dbReference type="EMBL" id="NNH68088.1"/>
    </source>
</evidence>
<evidence type="ECO:0000313" key="6">
    <source>
        <dbReference type="Proteomes" id="UP000530654"/>
    </source>
</evidence>
<keyword evidence="2" id="KW-0408">Iron</keyword>
<keyword evidence="1" id="KW-0479">Metal-binding</keyword>
<feature type="domain" description="Radical SAM core" evidence="4">
    <location>
        <begin position="90"/>
        <end position="327"/>
    </location>
</feature>
<dbReference type="InterPro" id="IPR058240">
    <property type="entry name" value="rSAM_sf"/>
</dbReference>
<accession>A0A7Y2W9A2</accession>
<dbReference type="PANTHER" id="PTHR43432:SF3">
    <property type="entry name" value="SLR0285 PROTEIN"/>
    <property type="match status" value="1"/>
</dbReference>
<dbReference type="SMART" id="SM00729">
    <property type="entry name" value="Elp3"/>
    <property type="match status" value="1"/>
</dbReference>
<dbReference type="InterPro" id="IPR007197">
    <property type="entry name" value="rSAM"/>
</dbReference>
<dbReference type="GO" id="GO:0003824">
    <property type="term" value="F:catalytic activity"/>
    <property type="evidence" value="ECO:0007669"/>
    <property type="project" value="InterPro"/>
</dbReference>
<dbReference type="InterPro" id="IPR006638">
    <property type="entry name" value="Elp3/MiaA/NifB-like_rSAM"/>
</dbReference>
<reference evidence="5 6" key="1">
    <citation type="submission" date="2020-04" db="EMBL/GenBank/DDBJ databases">
        <title>Rhizobium bacterial biofertilizers improve the content of phenolic compounds of Lactuca sativa L. under non-saline and saline-stress conditions.</title>
        <authorList>
            <person name="Ayuso-Calles M."/>
            <person name="Garcia-Estevez I."/>
            <person name="Jimenez-Gomez A."/>
            <person name="Flores-Felix J.D."/>
            <person name="Escribano-Bailon M."/>
            <person name="Rivas R."/>
        </authorList>
    </citation>
    <scope>NUCLEOTIDE SEQUENCE [LARGE SCALE GENOMIC DNA]</scope>
    <source>
        <strain evidence="5 6">GPTR02</strain>
    </source>
</reference>
<dbReference type="Gene3D" id="3.80.30.30">
    <property type="match status" value="1"/>
</dbReference>
<sequence>MREQSLAGQAAFAPANTADIADAMIVSSGLRVEVDRRRGRGAGLNSTGRFEAQQRETVDDGWQTWEELPPFKTEVQVEKPRTAITRNESPDISFDRSINPYRGCEHGCIYCFARPRHAYMGLSAGLDFETKLFAKPDAAKLLERELAKPGYKVRVIAIGTNTDPYQPIEKEWRIMRGILEVLNKANHPVSIVTKSAMILRDLDILQEMAAKNLVRVGISVTTLDRKLARTMEPRAATPPRRLETIRTLAEAGIQTAVMAAPLIPALNDHELERILESAKAAGAAEASYVILRLPLEVSPLFRDWLLQHYPDRYRHVMSLVRSMRGGKDYDAEFGKRMKGAGPYAWQIARRFEMAARRFELTRRSVPLRDDLFVPPDGSGVQLSLL</sequence>
<dbReference type="NCBIfam" id="NF033668">
    <property type="entry name" value="rSAM_PA0069"/>
    <property type="match status" value="1"/>
</dbReference>
<protein>
    <submittedName>
        <fullName evidence="5">PA0069 family radical SAM protein</fullName>
    </submittedName>
</protein>
<gene>
    <name evidence="5" type="ORF">HLI17_33450</name>
</gene>
<dbReference type="CDD" id="cd01335">
    <property type="entry name" value="Radical_SAM"/>
    <property type="match status" value="1"/>
</dbReference>
<dbReference type="InterPro" id="IPR040086">
    <property type="entry name" value="MJ0683-like"/>
</dbReference>